<dbReference type="InterPro" id="IPR000639">
    <property type="entry name" value="Epox_hydrolase-like"/>
</dbReference>
<dbReference type="HOGENOM" id="CLU_020336_7_1_11"/>
<dbReference type="PRINTS" id="PR00111">
    <property type="entry name" value="ABHYDROLASE"/>
</dbReference>
<dbReference type="Gene3D" id="3.40.50.1820">
    <property type="entry name" value="alpha/beta hydrolase"/>
    <property type="match status" value="1"/>
</dbReference>
<name>C7QIB3_CATAD</name>
<dbReference type="STRING" id="479433.Caci_6136"/>
<dbReference type="KEGG" id="cai:Caci_6136"/>
<evidence type="ECO:0000313" key="4">
    <source>
        <dbReference type="Proteomes" id="UP000000851"/>
    </source>
</evidence>
<dbReference type="EMBL" id="CP001700">
    <property type="protein sequence ID" value="ACU74990.1"/>
    <property type="molecule type" value="Genomic_DNA"/>
</dbReference>
<evidence type="ECO:0000256" key="1">
    <source>
        <dbReference type="ARBA" id="ARBA00022801"/>
    </source>
</evidence>
<gene>
    <name evidence="3" type="ordered locus">Caci_6136</name>
</gene>
<dbReference type="PRINTS" id="PR00412">
    <property type="entry name" value="EPOXHYDRLASE"/>
</dbReference>
<proteinExistence type="predicted"/>
<feature type="domain" description="AB hydrolase-1" evidence="2">
    <location>
        <begin position="40"/>
        <end position="280"/>
    </location>
</feature>
<dbReference type="SUPFAM" id="SSF53474">
    <property type="entry name" value="alpha/beta-Hydrolases"/>
    <property type="match status" value="1"/>
</dbReference>
<dbReference type="RefSeq" id="WP_015794719.1">
    <property type="nucleotide sequence ID" value="NC_013131.1"/>
</dbReference>
<evidence type="ECO:0000259" key="2">
    <source>
        <dbReference type="Pfam" id="PF00561"/>
    </source>
</evidence>
<dbReference type="OrthoDB" id="2987348at2"/>
<dbReference type="Pfam" id="PF00561">
    <property type="entry name" value="Abhydrolase_1"/>
    <property type="match status" value="1"/>
</dbReference>
<dbReference type="eggNOG" id="COG2267">
    <property type="taxonomic scope" value="Bacteria"/>
</dbReference>
<dbReference type="ESTHER" id="catad-c7qib3">
    <property type="family name" value="Epoxide_hydrolase"/>
</dbReference>
<dbReference type="InterPro" id="IPR029058">
    <property type="entry name" value="AB_hydrolase_fold"/>
</dbReference>
<accession>C7QIB3</accession>
<protein>
    <submittedName>
        <fullName evidence="3">Alpha/beta hydrolase fold protein</fullName>
    </submittedName>
</protein>
<dbReference type="GO" id="GO:0016787">
    <property type="term" value="F:hydrolase activity"/>
    <property type="evidence" value="ECO:0007669"/>
    <property type="project" value="UniProtKB-KW"/>
</dbReference>
<dbReference type="InterPro" id="IPR000073">
    <property type="entry name" value="AB_hydrolase_1"/>
</dbReference>
<dbReference type="PANTHER" id="PTHR43329">
    <property type="entry name" value="EPOXIDE HYDROLASE"/>
    <property type="match status" value="1"/>
</dbReference>
<sequence length="294" mass="32927">MSVFPMPTIAKATPELTHRFVTARGVRFHIAESGPADGTPLVLLHGFPQHWYVWRHVLPHLAATHRVLALDLRGCGWSEATEHGYSTGNLAEDVIAVLDALGIDRAAVVGHDWGGWVGFVAALRHPERIRALASVNMTHLWPIQRRVLPNLWRMWHTAFIEHPPIGRLVLRHTGFAGFLLRHWSGDPTLWEREDPRIYTDLLRDPARARAVEQVNAAYVWREIFGHPLGRYRKARLSVPTLIIGGERDVVIPPAVLEGGERHADELAVVVLPGGHLLPEEQPSAVAEELLRFLG</sequence>
<dbReference type="AlphaFoldDB" id="C7QIB3"/>
<keyword evidence="4" id="KW-1185">Reference proteome</keyword>
<organism evidence="3 4">
    <name type="scientific">Catenulispora acidiphila (strain DSM 44928 / JCM 14897 / NBRC 102108 / NRRL B-24433 / ID139908)</name>
    <dbReference type="NCBI Taxonomy" id="479433"/>
    <lineage>
        <taxon>Bacteria</taxon>
        <taxon>Bacillati</taxon>
        <taxon>Actinomycetota</taxon>
        <taxon>Actinomycetes</taxon>
        <taxon>Catenulisporales</taxon>
        <taxon>Catenulisporaceae</taxon>
        <taxon>Catenulispora</taxon>
    </lineage>
</organism>
<reference evidence="3 4" key="1">
    <citation type="journal article" date="2009" name="Stand. Genomic Sci.">
        <title>Complete genome sequence of Catenulispora acidiphila type strain (ID 139908).</title>
        <authorList>
            <person name="Copeland A."/>
            <person name="Lapidus A."/>
            <person name="Glavina Del Rio T."/>
            <person name="Nolan M."/>
            <person name="Lucas S."/>
            <person name="Chen F."/>
            <person name="Tice H."/>
            <person name="Cheng J.F."/>
            <person name="Bruce D."/>
            <person name="Goodwin L."/>
            <person name="Pitluck S."/>
            <person name="Mikhailova N."/>
            <person name="Pati A."/>
            <person name="Ivanova N."/>
            <person name="Mavromatis K."/>
            <person name="Chen A."/>
            <person name="Palaniappan K."/>
            <person name="Chain P."/>
            <person name="Land M."/>
            <person name="Hauser L."/>
            <person name="Chang Y.J."/>
            <person name="Jeffries C.D."/>
            <person name="Chertkov O."/>
            <person name="Brettin T."/>
            <person name="Detter J.C."/>
            <person name="Han C."/>
            <person name="Ali Z."/>
            <person name="Tindall B.J."/>
            <person name="Goker M."/>
            <person name="Bristow J."/>
            <person name="Eisen J.A."/>
            <person name="Markowitz V."/>
            <person name="Hugenholtz P."/>
            <person name="Kyrpides N.C."/>
            <person name="Klenk H.P."/>
        </authorList>
    </citation>
    <scope>NUCLEOTIDE SEQUENCE [LARGE SCALE GENOMIC DNA]</scope>
    <source>
        <strain evidence="4">DSM 44928 / JCM 14897 / NBRC 102108 / NRRL B-24433 / ID139908</strain>
    </source>
</reference>
<evidence type="ECO:0000313" key="3">
    <source>
        <dbReference type="EMBL" id="ACU74990.1"/>
    </source>
</evidence>
<dbReference type="Proteomes" id="UP000000851">
    <property type="component" value="Chromosome"/>
</dbReference>
<keyword evidence="1 3" id="KW-0378">Hydrolase</keyword>
<dbReference type="InParanoid" id="C7QIB3"/>